<keyword evidence="1" id="KW-0812">Transmembrane</keyword>
<keyword evidence="1" id="KW-1133">Transmembrane helix</keyword>
<name>A0A8T5GGD7_9ARCH</name>
<dbReference type="EMBL" id="JABJNZ010000064">
    <property type="protein sequence ID" value="MBT4870952.1"/>
    <property type="molecule type" value="Genomic_DNA"/>
</dbReference>
<organism evidence="2 3">
    <name type="scientific">Candidatus Iainarchaeum sp</name>
    <dbReference type="NCBI Taxonomy" id="3101447"/>
    <lineage>
        <taxon>Archaea</taxon>
        <taxon>Candidatus Iainarchaeota</taxon>
        <taxon>Candidatus Iainarchaeia</taxon>
        <taxon>Candidatus Iainarchaeales</taxon>
        <taxon>Candidatus Iainarchaeaceae</taxon>
        <taxon>Candidatus Iainarchaeum</taxon>
    </lineage>
</organism>
<comment type="caution">
    <text evidence="2">The sequence shown here is derived from an EMBL/GenBank/DDBJ whole genome shotgun (WGS) entry which is preliminary data.</text>
</comment>
<proteinExistence type="predicted"/>
<reference evidence="2" key="1">
    <citation type="journal article" date="2021" name="ISME J.">
        <title>Mercury methylation by metabolically versatile and cosmopolitan marine bacteria.</title>
        <authorList>
            <person name="Lin H."/>
            <person name="Ascher D.B."/>
            <person name="Myung Y."/>
            <person name="Lamborg C.H."/>
            <person name="Hallam S.J."/>
            <person name="Gionfriddo C.M."/>
            <person name="Holt K.E."/>
            <person name="Moreau J.W."/>
        </authorList>
    </citation>
    <scope>NUCLEOTIDE SEQUENCE</scope>
    <source>
        <strain evidence="2">SI075_bin30</strain>
    </source>
</reference>
<dbReference type="AlphaFoldDB" id="A0A8T5GGD7"/>
<evidence type="ECO:0000313" key="3">
    <source>
        <dbReference type="Proteomes" id="UP000722459"/>
    </source>
</evidence>
<keyword evidence="1" id="KW-0472">Membrane</keyword>
<accession>A0A8T5GGD7</accession>
<feature type="transmembrane region" description="Helical" evidence="1">
    <location>
        <begin position="415"/>
        <end position="435"/>
    </location>
</feature>
<protein>
    <submittedName>
        <fullName evidence="2">Uncharacterized protein</fullName>
    </submittedName>
</protein>
<gene>
    <name evidence="2" type="ORF">HON47_05235</name>
</gene>
<dbReference type="Proteomes" id="UP000722459">
    <property type="component" value="Unassembled WGS sequence"/>
</dbReference>
<sequence length="442" mass="49829">MKKFLVLGVLLLMCMFAYAEDIYISGNPPLGVTIDSTTFDMSTRELNVKTVIQNTTEKFYNNINYEIALFHGDALAEEGFLFEPLEYVISGKGKIAELNPKGISVLDLNYTPPETIENGKYFLILYILDEEGTPLGDDYANNAVFMTGRGGFVPALRGYFKTSNGYDSLLFGWFIEKEEKPQIIIPLEENLKFKERILKENIIAEINVYSVSFEKQLVHSYGKKGLTISEDSEKGQSVIYELLPGEWTKAGPYEVEMKLFDSQGKEISKSIIARWLVKGFFSRIDEIRSSTNYYTSLAPVDLEVEVVSWVPTGSKKIKVMATIVGEENEYTLEKEIDVSSQENSVVKFTELIPSELKVKNILVSIESEEEELLDQKTFEITNESKIVSGEFFTSIKDTSPDENKPFVESPENGEIPIILIALIVIIIIVVGFVLMKKKGDSK</sequence>
<evidence type="ECO:0000313" key="2">
    <source>
        <dbReference type="EMBL" id="MBT4870952.1"/>
    </source>
</evidence>
<evidence type="ECO:0000256" key="1">
    <source>
        <dbReference type="SAM" id="Phobius"/>
    </source>
</evidence>